<evidence type="ECO:0000313" key="1">
    <source>
        <dbReference type="EMBL" id="GGF63299.1"/>
    </source>
</evidence>
<accession>A0A917C002</accession>
<sequence length="69" mass="7408">MLDNGHLAAPLLKQRNQGTEQRGFAAVFVAYDLADCRPVSLGHWGGYSCPGLPADPLIPVLRSALMSRS</sequence>
<evidence type="ECO:0000313" key="2">
    <source>
        <dbReference type="Proteomes" id="UP000637643"/>
    </source>
</evidence>
<reference evidence="1" key="2">
    <citation type="submission" date="2020-09" db="EMBL/GenBank/DDBJ databases">
        <authorList>
            <person name="Sun Q."/>
            <person name="Zhou Y."/>
        </authorList>
    </citation>
    <scope>NUCLEOTIDE SEQUENCE</scope>
    <source>
        <strain evidence="1">CGMCC 1.16134</strain>
    </source>
</reference>
<comment type="caution">
    <text evidence="1">The sequence shown here is derived from an EMBL/GenBank/DDBJ whole genome shotgun (WGS) entry which is preliminary data.</text>
</comment>
<name>A0A917C002_9BACL</name>
<organism evidence="1 2">
    <name type="scientific">Paenibacillus albidus</name>
    <dbReference type="NCBI Taxonomy" id="2041023"/>
    <lineage>
        <taxon>Bacteria</taxon>
        <taxon>Bacillati</taxon>
        <taxon>Bacillota</taxon>
        <taxon>Bacilli</taxon>
        <taxon>Bacillales</taxon>
        <taxon>Paenibacillaceae</taxon>
        <taxon>Paenibacillus</taxon>
    </lineage>
</organism>
<dbReference type="EMBL" id="BMKR01000002">
    <property type="protein sequence ID" value="GGF63299.1"/>
    <property type="molecule type" value="Genomic_DNA"/>
</dbReference>
<reference evidence="1" key="1">
    <citation type="journal article" date="2014" name="Int. J. Syst. Evol. Microbiol.">
        <title>Complete genome sequence of Corynebacterium casei LMG S-19264T (=DSM 44701T), isolated from a smear-ripened cheese.</title>
        <authorList>
            <consortium name="US DOE Joint Genome Institute (JGI-PGF)"/>
            <person name="Walter F."/>
            <person name="Albersmeier A."/>
            <person name="Kalinowski J."/>
            <person name="Ruckert C."/>
        </authorList>
    </citation>
    <scope>NUCLEOTIDE SEQUENCE</scope>
    <source>
        <strain evidence="1">CGMCC 1.16134</strain>
    </source>
</reference>
<gene>
    <name evidence="1" type="ORF">GCM10010912_05460</name>
</gene>
<dbReference type="Proteomes" id="UP000637643">
    <property type="component" value="Unassembled WGS sequence"/>
</dbReference>
<keyword evidence="2" id="KW-1185">Reference proteome</keyword>
<proteinExistence type="predicted"/>
<dbReference type="AlphaFoldDB" id="A0A917C002"/>
<protein>
    <submittedName>
        <fullName evidence="1">Uncharacterized protein</fullName>
    </submittedName>
</protein>